<gene>
    <name evidence="2" type="ORF">Q9291_09530</name>
</gene>
<evidence type="ECO:0000313" key="2">
    <source>
        <dbReference type="EMBL" id="MDP8568088.1"/>
    </source>
</evidence>
<keyword evidence="2" id="KW-0808">Transferase</keyword>
<reference evidence="3" key="1">
    <citation type="journal article" date="2019" name="Int. J. Syst. Evol. Microbiol.">
        <title>The Global Catalogue of Microorganisms (GCM) 10K type strain sequencing project: providing services to taxonomists for standard genome sequencing and annotation.</title>
        <authorList>
            <consortium name="The Broad Institute Genomics Platform"/>
            <consortium name="The Broad Institute Genome Sequencing Center for Infectious Disease"/>
            <person name="Wu L."/>
            <person name="Ma J."/>
        </authorList>
    </citation>
    <scope>NUCLEOTIDE SEQUENCE [LARGE SCALE GENOMIC DNA]</scope>
    <source>
        <strain evidence="3">VKM B-3159</strain>
    </source>
</reference>
<dbReference type="GO" id="GO:0032259">
    <property type="term" value="P:methylation"/>
    <property type="evidence" value="ECO:0007669"/>
    <property type="project" value="UniProtKB-KW"/>
</dbReference>
<protein>
    <submittedName>
        <fullName evidence="2">FkbM family methyltransferase</fullName>
    </submittedName>
</protein>
<dbReference type="RefSeq" id="WP_306389811.1">
    <property type="nucleotide sequence ID" value="NZ_JAVCAP010000020.1"/>
</dbReference>
<name>A0ABT9JU62_9PROT</name>
<dbReference type="Gene3D" id="3.40.50.150">
    <property type="entry name" value="Vaccinia Virus protein VP39"/>
    <property type="match status" value="1"/>
</dbReference>
<keyword evidence="3" id="KW-1185">Reference proteome</keyword>
<organism evidence="2 3">
    <name type="scientific">Methylophilus aquaticus</name>
    <dbReference type="NCBI Taxonomy" id="1971610"/>
    <lineage>
        <taxon>Bacteria</taxon>
        <taxon>Pseudomonadati</taxon>
        <taxon>Pseudomonadota</taxon>
        <taxon>Betaproteobacteria</taxon>
        <taxon>Nitrosomonadales</taxon>
        <taxon>Methylophilaceae</taxon>
        <taxon>Methylophilus</taxon>
    </lineage>
</organism>
<evidence type="ECO:0000259" key="1">
    <source>
        <dbReference type="Pfam" id="PF05050"/>
    </source>
</evidence>
<dbReference type="Pfam" id="PF05050">
    <property type="entry name" value="Methyltransf_21"/>
    <property type="match status" value="1"/>
</dbReference>
<dbReference type="EMBL" id="JAVCAP010000020">
    <property type="protein sequence ID" value="MDP8568088.1"/>
    <property type="molecule type" value="Genomic_DNA"/>
</dbReference>
<proteinExistence type="predicted"/>
<dbReference type="NCBIfam" id="TIGR01444">
    <property type="entry name" value="fkbM_fam"/>
    <property type="match status" value="1"/>
</dbReference>
<dbReference type="SUPFAM" id="SSF53335">
    <property type="entry name" value="S-adenosyl-L-methionine-dependent methyltransferases"/>
    <property type="match status" value="1"/>
</dbReference>
<dbReference type="InterPro" id="IPR006342">
    <property type="entry name" value="FkbM_mtfrase"/>
</dbReference>
<dbReference type="PANTHER" id="PTHR34009:SF2">
    <property type="entry name" value="PROTEIN STAR"/>
    <property type="match status" value="1"/>
</dbReference>
<dbReference type="InterPro" id="IPR029063">
    <property type="entry name" value="SAM-dependent_MTases_sf"/>
</dbReference>
<evidence type="ECO:0000313" key="3">
    <source>
        <dbReference type="Proteomes" id="UP001225906"/>
    </source>
</evidence>
<dbReference type="GO" id="GO:0008168">
    <property type="term" value="F:methyltransferase activity"/>
    <property type="evidence" value="ECO:0007669"/>
    <property type="project" value="UniProtKB-KW"/>
</dbReference>
<accession>A0ABT9JU62</accession>
<keyword evidence="2" id="KW-0489">Methyltransferase</keyword>
<feature type="domain" description="Methyltransferase FkbM" evidence="1">
    <location>
        <begin position="45"/>
        <end position="209"/>
    </location>
</feature>
<comment type="caution">
    <text evidence="2">The sequence shown here is derived from an EMBL/GenBank/DDBJ whole genome shotgun (WGS) entry which is preliminary data.</text>
</comment>
<dbReference type="InterPro" id="IPR053202">
    <property type="entry name" value="EGF_Rcpt_Signaling_Reg"/>
</dbReference>
<dbReference type="Proteomes" id="UP001225906">
    <property type="component" value="Unassembled WGS sequence"/>
</dbReference>
<sequence>MYLFEKLKRFLPSQYKYLNSSYSQEGEDILLQRLFSDQRYGFYVDVGAHHPVRFSNTFALYKKGWTGINIEPNPDMYSLFKKNRPRDINVNCGVDAINGTLEYYMFNEPALNTFDPDLVKSRLSNTTYFVNKTIQIEVHPLSELLEQFAPKNRKIDFLSVDVEGLDLNVLMSNNWAKFRPQYLLAEQLELESIENLDFPIHHYMKSVDYQAKFRTYNTIIYKDSRSS</sequence>
<dbReference type="PANTHER" id="PTHR34009">
    <property type="entry name" value="PROTEIN STAR"/>
    <property type="match status" value="1"/>
</dbReference>